<dbReference type="PANTHER" id="PTHR42693">
    <property type="entry name" value="ARYLSULFATASE FAMILY MEMBER"/>
    <property type="match status" value="1"/>
</dbReference>
<gene>
    <name evidence="8" type="ORF">H0921_12560</name>
</gene>
<dbReference type="AlphaFoldDB" id="A0A7V8VFC1"/>
<keyword evidence="8" id="KW-0808">Transferase</keyword>
<accession>A0A7V8VFC1</accession>
<evidence type="ECO:0000256" key="2">
    <source>
        <dbReference type="ARBA" id="ARBA00008779"/>
    </source>
</evidence>
<organism evidence="8 9">
    <name type="scientific">Thermogemmata fonticola</name>
    <dbReference type="NCBI Taxonomy" id="2755323"/>
    <lineage>
        <taxon>Bacteria</taxon>
        <taxon>Pseudomonadati</taxon>
        <taxon>Planctomycetota</taxon>
        <taxon>Planctomycetia</taxon>
        <taxon>Gemmatales</taxon>
        <taxon>Gemmataceae</taxon>
        <taxon>Thermogemmata</taxon>
    </lineage>
</organism>
<dbReference type="SUPFAM" id="SSF53649">
    <property type="entry name" value="Alkaline phosphatase-like"/>
    <property type="match status" value="1"/>
</dbReference>
<keyword evidence="5 8" id="KW-0378">Hydrolase</keyword>
<keyword evidence="4" id="KW-0732">Signal</keyword>
<dbReference type="GO" id="GO:0016740">
    <property type="term" value="F:transferase activity"/>
    <property type="evidence" value="ECO:0007669"/>
    <property type="project" value="UniProtKB-KW"/>
</dbReference>
<evidence type="ECO:0000313" key="9">
    <source>
        <dbReference type="Proteomes" id="UP000542342"/>
    </source>
</evidence>
<dbReference type="GO" id="GO:0046872">
    <property type="term" value="F:metal ion binding"/>
    <property type="evidence" value="ECO:0007669"/>
    <property type="project" value="UniProtKB-KW"/>
</dbReference>
<evidence type="ECO:0000259" key="7">
    <source>
        <dbReference type="Pfam" id="PF00884"/>
    </source>
</evidence>
<dbReference type="Pfam" id="PF00884">
    <property type="entry name" value="Sulfatase"/>
    <property type="match status" value="1"/>
</dbReference>
<dbReference type="GO" id="GO:0004065">
    <property type="term" value="F:arylsulfatase activity"/>
    <property type="evidence" value="ECO:0007669"/>
    <property type="project" value="TreeGrafter"/>
</dbReference>
<evidence type="ECO:0000256" key="3">
    <source>
        <dbReference type="ARBA" id="ARBA00022723"/>
    </source>
</evidence>
<evidence type="ECO:0000313" key="8">
    <source>
        <dbReference type="EMBL" id="MBA2226995.1"/>
    </source>
</evidence>
<dbReference type="Gene3D" id="3.40.720.10">
    <property type="entry name" value="Alkaline Phosphatase, subunit A"/>
    <property type="match status" value="1"/>
</dbReference>
<dbReference type="PANTHER" id="PTHR42693:SF42">
    <property type="entry name" value="ARYLSULFATASE G"/>
    <property type="match status" value="1"/>
</dbReference>
<comment type="similarity">
    <text evidence="2">Belongs to the sulfatase family.</text>
</comment>
<evidence type="ECO:0000256" key="6">
    <source>
        <dbReference type="ARBA" id="ARBA00022837"/>
    </source>
</evidence>
<sequence length="482" mass="53897">MVIVTILGATAPAARATDPNASPPNILFLFADDQRADTIAAWGNPHIRTPNLDRLVAHGCSFRNNYCFGSNSGAVCVPSRAMLMSGRTWFDVKPNLDGVPLLPEILRAAGYTTFATGKWHNGESSFVRAFPDARSVFFGGMADHTKVPVADVSGGKVTNRRVAKKFSSEEFADAAIEFLNGYKGRKPFFCYVAFTAPHDPRNPPEKYREMYYQARPPLPANFRPLPAFDNGLTKNIRDENLAPYPRTKEVVGDQLCEYYGLITHLDEQVGRILKALEKSDYAQNTIVVYTADHGLAMGSHGLLGKQSLYEHSMKCPLVIAGPGIPAGKTIDAFTYLFDLFPTICEWAGAKLPEKVAGESLRPLWVGEKKQLRDSVFLPFSGLMRSVRDERWKLIVYPPINHRELFDLKTDPGETRNLAAEPGFAAEVERLTTLLTDWQRKVGDTQPLSVTKPKPKEVRFDDFDRKPDKWQPPWIVEKYFGKP</sequence>
<dbReference type="InterPro" id="IPR050738">
    <property type="entry name" value="Sulfatase"/>
</dbReference>
<evidence type="ECO:0000256" key="4">
    <source>
        <dbReference type="ARBA" id="ARBA00022729"/>
    </source>
</evidence>
<feature type="domain" description="Sulfatase N-terminal" evidence="7">
    <location>
        <begin position="24"/>
        <end position="349"/>
    </location>
</feature>
<dbReference type="InterPro" id="IPR017850">
    <property type="entry name" value="Alkaline_phosphatase_core_sf"/>
</dbReference>
<evidence type="ECO:0000256" key="1">
    <source>
        <dbReference type="ARBA" id="ARBA00001913"/>
    </source>
</evidence>
<keyword evidence="9" id="KW-1185">Reference proteome</keyword>
<reference evidence="8 9" key="1">
    <citation type="submission" date="2020-07" db="EMBL/GenBank/DDBJ databases">
        <title>Thermogemmata thermophila gen. nov., sp. nov., a novel moderate thermophilic planctomycete from a Kamchatka hot spring.</title>
        <authorList>
            <person name="Elcheninov A.G."/>
            <person name="Podosokorskaya O.A."/>
            <person name="Kovaleva O.L."/>
            <person name="Novikov A."/>
            <person name="Bonch-Osmolovskaya E.A."/>
            <person name="Toshchakov S.V."/>
            <person name="Kublanov I.V."/>
        </authorList>
    </citation>
    <scope>NUCLEOTIDE SEQUENCE [LARGE SCALE GENOMIC DNA]</scope>
    <source>
        <strain evidence="8 9">2918</strain>
    </source>
</reference>
<dbReference type="InterPro" id="IPR000917">
    <property type="entry name" value="Sulfatase_N"/>
</dbReference>
<comment type="cofactor">
    <cofactor evidence="1">
        <name>Ca(2+)</name>
        <dbReference type="ChEBI" id="CHEBI:29108"/>
    </cofactor>
</comment>
<evidence type="ECO:0000256" key="5">
    <source>
        <dbReference type="ARBA" id="ARBA00022801"/>
    </source>
</evidence>
<name>A0A7V8VFC1_9BACT</name>
<comment type="caution">
    <text evidence="8">The sequence shown here is derived from an EMBL/GenBank/DDBJ whole genome shotgun (WGS) entry which is preliminary data.</text>
</comment>
<protein>
    <submittedName>
        <fullName evidence="8">Sulfatase-like hydrolase/transferase</fullName>
    </submittedName>
</protein>
<dbReference type="Proteomes" id="UP000542342">
    <property type="component" value="Unassembled WGS sequence"/>
</dbReference>
<keyword evidence="6" id="KW-0106">Calcium</keyword>
<keyword evidence="3" id="KW-0479">Metal-binding</keyword>
<dbReference type="EMBL" id="JACEFB010000009">
    <property type="protein sequence ID" value="MBA2226995.1"/>
    <property type="molecule type" value="Genomic_DNA"/>
</dbReference>
<proteinExistence type="inferred from homology"/>
<dbReference type="CDD" id="cd16155">
    <property type="entry name" value="sulfatase_like"/>
    <property type="match status" value="1"/>
</dbReference>